<sequence>MSNVIGGKAAAQQAREANALQREQIGKQEALLSKQEAGVAAAQTELAKQATSAARARRRGGLRGLLSTERTDAEMGLPMRSTLGSGM</sequence>
<name>A0A8S5TCG3_9CAUD</name>
<evidence type="ECO:0000313" key="2">
    <source>
        <dbReference type="EMBL" id="DAF60671.1"/>
    </source>
</evidence>
<organism evidence="2">
    <name type="scientific">Podoviridae sp. ctwJH20</name>
    <dbReference type="NCBI Taxonomy" id="2827753"/>
    <lineage>
        <taxon>Viruses</taxon>
        <taxon>Duplodnaviria</taxon>
        <taxon>Heunggongvirae</taxon>
        <taxon>Uroviricota</taxon>
        <taxon>Caudoviricetes</taxon>
    </lineage>
</organism>
<accession>A0A8S5TCG3</accession>
<evidence type="ECO:0000256" key="1">
    <source>
        <dbReference type="SAM" id="MobiDB-lite"/>
    </source>
</evidence>
<feature type="region of interest" description="Disordered" evidence="1">
    <location>
        <begin position="51"/>
        <end position="87"/>
    </location>
</feature>
<proteinExistence type="predicted"/>
<reference evidence="2" key="1">
    <citation type="journal article" date="2021" name="Proc. Natl. Acad. Sci. U.S.A.">
        <title>A Catalog of Tens of Thousands of Viruses from Human Metagenomes Reveals Hidden Associations with Chronic Diseases.</title>
        <authorList>
            <person name="Tisza M.J."/>
            <person name="Buck C.B."/>
        </authorList>
    </citation>
    <scope>NUCLEOTIDE SEQUENCE</scope>
    <source>
        <strain evidence="2">CtwJH20</strain>
    </source>
</reference>
<protein>
    <submittedName>
        <fullName evidence="2">Uncharacterized protein</fullName>
    </submittedName>
</protein>
<dbReference type="EMBL" id="BK032792">
    <property type="protein sequence ID" value="DAF60671.1"/>
    <property type="molecule type" value="Genomic_DNA"/>
</dbReference>